<dbReference type="Pfam" id="PF00011">
    <property type="entry name" value="HSP20"/>
    <property type="match status" value="1"/>
</dbReference>
<dbReference type="EMBL" id="FNCW01000004">
    <property type="protein sequence ID" value="SDG61672.1"/>
    <property type="molecule type" value="Genomic_DNA"/>
</dbReference>
<accession>A0A1G7VPC3</accession>
<keyword evidence="5" id="KW-1185">Reference proteome</keyword>
<dbReference type="AlphaFoldDB" id="A0A1G7VPC3"/>
<dbReference type="InterPro" id="IPR002068">
    <property type="entry name" value="A-crystallin/Hsp20_dom"/>
</dbReference>
<dbReference type="InterPro" id="IPR008978">
    <property type="entry name" value="HSP20-like_chaperone"/>
</dbReference>
<evidence type="ECO:0000313" key="4">
    <source>
        <dbReference type="EMBL" id="SDG61672.1"/>
    </source>
</evidence>
<proteinExistence type="inferred from homology"/>
<gene>
    <name evidence="4" type="ORF">SAMN04488027_10445</name>
</gene>
<evidence type="ECO:0000259" key="3">
    <source>
        <dbReference type="PROSITE" id="PS01031"/>
    </source>
</evidence>
<evidence type="ECO:0000313" key="5">
    <source>
        <dbReference type="Proteomes" id="UP000199296"/>
    </source>
</evidence>
<dbReference type="InterPro" id="IPR031107">
    <property type="entry name" value="Small_HSP"/>
</dbReference>
<keyword evidence="4" id="KW-0346">Stress response</keyword>
<dbReference type="PANTHER" id="PTHR11527">
    <property type="entry name" value="HEAT-SHOCK PROTEIN 20 FAMILY MEMBER"/>
    <property type="match status" value="1"/>
</dbReference>
<reference evidence="4 5" key="1">
    <citation type="submission" date="2016-10" db="EMBL/GenBank/DDBJ databases">
        <authorList>
            <person name="de Groot N.N."/>
        </authorList>
    </citation>
    <scope>NUCLEOTIDE SEQUENCE [LARGE SCALE GENOMIC DNA]</scope>
    <source>
        <strain evidence="4 5">DSM 19803</strain>
    </source>
</reference>
<sequence length="142" mass="16696">MLPTRYVNQDVSLFDRLFNNDMFNRDYSETNTTLPSVNIKENEDKFGVEVAVPGFDKKDFKIELNNNELTISSEKKEEHEKEEGERYTRREFSYQSFRRSFTLPNTVDGDKISAQYKNGVLYVDIPKREEAKPKPAREISIK</sequence>
<dbReference type="CDD" id="cd06464">
    <property type="entry name" value="ACD_sHsps-like"/>
    <property type="match status" value="1"/>
</dbReference>
<dbReference type="SUPFAM" id="SSF49764">
    <property type="entry name" value="HSP20-like chaperones"/>
    <property type="match status" value="1"/>
</dbReference>
<organism evidence="4 5">
    <name type="scientific">Psychroflexus sediminis</name>
    <dbReference type="NCBI Taxonomy" id="470826"/>
    <lineage>
        <taxon>Bacteria</taxon>
        <taxon>Pseudomonadati</taxon>
        <taxon>Bacteroidota</taxon>
        <taxon>Flavobacteriia</taxon>
        <taxon>Flavobacteriales</taxon>
        <taxon>Flavobacteriaceae</taxon>
        <taxon>Psychroflexus</taxon>
    </lineage>
</organism>
<evidence type="ECO:0000256" key="1">
    <source>
        <dbReference type="PROSITE-ProRule" id="PRU00285"/>
    </source>
</evidence>
<comment type="similarity">
    <text evidence="1 2">Belongs to the small heat shock protein (HSP20) family.</text>
</comment>
<dbReference type="Proteomes" id="UP000199296">
    <property type="component" value="Unassembled WGS sequence"/>
</dbReference>
<dbReference type="RefSeq" id="WP_093366251.1">
    <property type="nucleotide sequence ID" value="NZ_FNCW01000004.1"/>
</dbReference>
<dbReference type="PROSITE" id="PS01031">
    <property type="entry name" value="SHSP"/>
    <property type="match status" value="1"/>
</dbReference>
<dbReference type="OrthoDB" id="9814487at2"/>
<evidence type="ECO:0000256" key="2">
    <source>
        <dbReference type="RuleBase" id="RU003616"/>
    </source>
</evidence>
<name>A0A1G7VPC3_9FLAO</name>
<dbReference type="STRING" id="470826.SAMN04488027_10445"/>
<feature type="domain" description="SHSP" evidence="3">
    <location>
        <begin position="28"/>
        <end position="142"/>
    </location>
</feature>
<dbReference type="Gene3D" id="2.60.40.790">
    <property type="match status" value="1"/>
</dbReference>
<protein>
    <submittedName>
        <fullName evidence="4">Heat shock protein Hsp20</fullName>
    </submittedName>
</protein>